<evidence type="ECO:0000313" key="2">
    <source>
        <dbReference type="Proteomes" id="UP000276133"/>
    </source>
</evidence>
<reference evidence="1 2" key="1">
    <citation type="journal article" date="2018" name="Sci. Rep.">
        <title>Genomic signatures of local adaptation to the degree of environmental predictability in rotifers.</title>
        <authorList>
            <person name="Franch-Gras L."/>
            <person name="Hahn C."/>
            <person name="Garcia-Roger E.M."/>
            <person name="Carmona M.J."/>
            <person name="Serra M."/>
            <person name="Gomez A."/>
        </authorList>
    </citation>
    <scope>NUCLEOTIDE SEQUENCE [LARGE SCALE GENOMIC DNA]</scope>
    <source>
        <strain evidence="1">HYR1</strain>
    </source>
</reference>
<accession>A0A3M7SGH8</accession>
<dbReference type="OrthoDB" id="10396036at2759"/>
<dbReference type="EMBL" id="REGN01001441">
    <property type="protein sequence ID" value="RNA34650.1"/>
    <property type="molecule type" value="Genomic_DNA"/>
</dbReference>
<evidence type="ECO:0000313" key="1">
    <source>
        <dbReference type="EMBL" id="RNA34650.1"/>
    </source>
</evidence>
<name>A0A3M7SGH8_BRAPC</name>
<sequence length="98" mass="10784">MKTIKGQATCSDSGDIPSGSVVLVYVCKGAETVGRQTFQNLTQFPIQFNVQLSNLSDQDHDLIVNVENGENLLFTNGKTKIDQSQSLENLNIEVKRIV</sequence>
<dbReference type="AlphaFoldDB" id="A0A3M7SGH8"/>
<protein>
    <submittedName>
        <fullName evidence="1">Uncharacterized protein</fullName>
    </submittedName>
</protein>
<dbReference type="Proteomes" id="UP000276133">
    <property type="component" value="Unassembled WGS sequence"/>
</dbReference>
<keyword evidence="2" id="KW-1185">Reference proteome</keyword>
<comment type="caution">
    <text evidence="1">The sequence shown here is derived from an EMBL/GenBank/DDBJ whole genome shotgun (WGS) entry which is preliminary data.</text>
</comment>
<organism evidence="1 2">
    <name type="scientific">Brachionus plicatilis</name>
    <name type="common">Marine rotifer</name>
    <name type="synonym">Brachionus muelleri</name>
    <dbReference type="NCBI Taxonomy" id="10195"/>
    <lineage>
        <taxon>Eukaryota</taxon>
        <taxon>Metazoa</taxon>
        <taxon>Spiralia</taxon>
        <taxon>Gnathifera</taxon>
        <taxon>Rotifera</taxon>
        <taxon>Eurotatoria</taxon>
        <taxon>Monogononta</taxon>
        <taxon>Pseudotrocha</taxon>
        <taxon>Ploima</taxon>
        <taxon>Brachionidae</taxon>
        <taxon>Brachionus</taxon>
    </lineage>
</organism>
<gene>
    <name evidence="1" type="ORF">BpHYR1_014084</name>
</gene>
<proteinExistence type="predicted"/>